<feature type="compositionally biased region" description="Low complexity" evidence="1">
    <location>
        <begin position="228"/>
        <end position="238"/>
    </location>
</feature>
<accession>A0A4Y2GJM7</accession>
<reference evidence="2 3" key="1">
    <citation type="journal article" date="2019" name="Sci. Rep.">
        <title>Orb-weaving spider Araneus ventricosus genome elucidates the spidroin gene catalogue.</title>
        <authorList>
            <person name="Kono N."/>
            <person name="Nakamura H."/>
            <person name="Ohtoshi R."/>
            <person name="Moran D.A.P."/>
            <person name="Shinohara A."/>
            <person name="Yoshida Y."/>
            <person name="Fujiwara M."/>
            <person name="Mori M."/>
            <person name="Tomita M."/>
            <person name="Arakawa K."/>
        </authorList>
    </citation>
    <scope>NUCLEOTIDE SEQUENCE [LARGE SCALE GENOMIC DNA]</scope>
</reference>
<keyword evidence="3" id="KW-1185">Reference proteome</keyword>
<feature type="compositionally biased region" description="Polar residues" evidence="1">
    <location>
        <begin position="302"/>
        <end position="312"/>
    </location>
</feature>
<feature type="compositionally biased region" description="Polar residues" evidence="1">
    <location>
        <begin position="359"/>
        <end position="377"/>
    </location>
</feature>
<protein>
    <submittedName>
        <fullName evidence="2">Uncharacterized protein</fullName>
    </submittedName>
</protein>
<feature type="region of interest" description="Disordered" evidence="1">
    <location>
        <begin position="1"/>
        <end position="92"/>
    </location>
</feature>
<feature type="region of interest" description="Disordered" evidence="1">
    <location>
        <begin position="164"/>
        <end position="434"/>
    </location>
</feature>
<dbReference type="AlphaFoldDB" id="A0A4Y2GJM7"/>
<evidence type="ECO:0000313" key="3">
    <source>
        <dbReference type="Proteomes" id="UP000499080"/>
    </source>
</evidence>
<gene>
    <name evidence="2" type="ORF">AVEN_238722_1</name>
</gene>
<dbReference type="Proteomes" id="UP000499080">
    <property type="component" value="Unassembled WGS sequence"/>
</dbReference>
<feature type="compositionally biased region" description="Low complexity" evidence="1">
    <location>
        <begin position="283"/>
        <end position="292"/>
    </location>
</feature>
<organism evidence="2 3">
    <name type="scientific">Araneus ventricosus</name>
    <name type="common">Orbweaver spider</name>
    <name type="synonym">Epeira ventricosa</name>
    <dbReference type="NCBI Taxonomy" id="182803"/>
    <lineage>
        <taxon>Eukaryota</taxon>
        <taxon>Metazoa</taxon>
        <taxon>Ecdysozoa</taxon>
        <taxon>Arthropoda</taxon>
        <taxon>Chelicerata</taxon>
        <taxon>Arachnida</taxon>
        <taxon>Araneae</taxon>
        <taxon>Araneomorphae</taxon>
        <taxon>Entelegynae</taxon>
        <taxon>Araneoidea</taxon>
        <taxon>Araneidae</taxon>
        <taxon>Araneus</taxon>
    </lineage>
</organism>
<comment type="caution">
    <text evidence="2">The sequence shown here is derived from an EMBL/GenBank/DDBJ whole genome shotgun (WGS) entry which is preliminary data.</text>
</comment>
<evidence type="ECO:0000256" key="1">
    <source>
        <dbReference type="SAM" id="MobiDB-lite"/>
    </source>
</evidence>
<name>A0A4Y2GJM7_ARAVE</name>
<proteinExistence type="predicted"/>
<feature type="compositionally biased region" description="Basic and acidic residues" evidence="1">
    <location>
        <begin position="395"/>
        <end position="432"/>
    </location>
</feature>
<dbReference type="EMBL" id="BGPR01001392">
    <property type="protein sequence ID" value="GBM52748.1"/>
    <property type="molecule type" value="Genomic_DNA"/>
</dbReference>
<dbReference type="OrthoDB" id="6430361at2759"/>
<evidence type="ECO:0000313" key="2">
    <source>
        <dbReference type="EMBL" id="GBM52748.1"/>
    </source>
</evidence>
<feature type="compositionally biased region" description="Basic and acidic residues" evidence="1">
    <location>
        <begin position="203"/>
        <end position="227"/>
    </location>
</feature>
<sequence length="496" mass="52653">MPGLSNGDKSAPPPKSNLPPGRVINTALPPNRPVPPGMDQDNSGGDSNHPRIPQATLTVPGSNDPAPPALPRSPLRTIIGPPNGPMAIGRPSQRLINNGVTANGVHEVNGNNSDPTTVVHAVNGAPLTTRPTAPISSQQVNGRNVQPGVLANTQTPRVGIQSVSVVNEQPKGEDDPANGNKNPKRLPQSNDQEKVFLKTPNALRREEAKKDANKNNDADNGKSDDAKNGNNRNGNGRNASPTKRPLDKNGNGKNGGVSNSPTKKVLRTNGTNGNNKNDEKSSPAKIPPIKSSQESPKKTGAPKSQESSSPTRKNGIRVPLNPSPAKKTLSKSPRNSPSPPRKKIAKSPLPSPKTARKNVLNQSSPTKLLGKTPNNLTLVPGRPLPATTTLIGSQKDAESKDDKDAKKDEAKGADDDKLKADEKGKDKDKGKPSEQTLVLDRLLTLCKRGDWLAVETLLNHLDGLQIPPDLTDPVSTNHFEILKKLFCNQMPLTSFG</sequence>
<feature type="compositionally biased region" description="Low complexity" evidence="1">
    <location>
        <begin position="248"/>
        <end position="260"/>
    </location>
</feature>